<gene>
    <name evidence="9" type="ORF">SMGD1_0703</name>
</gene>
<comment type="caution">
    <text evidence="9">The sequence shown here is derived from an EMBL/GenBank/DDBJ whole genome shotgun (WGS) entry which is preliminary data.</text>
</comment>
<reference evidence="9 10" key="1">
    <citation type="journal article" date="2012" name="Proc. Natl. Acad. Sci. U.S.A.">
        <title>Genome and physiology of a model Epsilonproteobacterium responsible for sulfide detoxification in marine oxygen depletion zones.</title>
        <authorList>
            <person name="Grote J."/>
            <person name="Schott T."/>
            <person name="Bruckner C.G."/>
            <person name="Glockner F.O."/>
            <person name="Jost G."/>
            <person name="Teeling H."/>
            <person name="Labrenz M."/>
            <person name="Jurgens K."/>
        </authorList>
    </citation>
    <scope>NUCLEOTIDE SEQUENCE [LARGE SCALE GENOMIC DNA]</scope>
    <source>
        <strain evidence="9 10">GD1</strain>
    </source>
</reference>
<keyword evidence="9" id="KW-0675">Receptor</keyword>
<sequence length="618" mass="69609">MKIIFILFVSTLLLFSKDIALDNLLAEYENSESLYHQTKEESAGHIILFSRADLDKMQAYTLNDVLKTLRMFNIEATRTGMTTLVKSGSNQAALNPVKIFINSQELNSATLGNALTQYGKMGLYFIDHIEVYQAGNSVIFGNEPGGMTIKLYTKEPARENSTSVQASVDTRSSVNLRALDAKVFGDYSYLANVDVRKNNYKTYNTNGYDMSRDGAGGQFYFKFSKKESYDIELGASKEKADSFSGLGNAPVDGFIDTKTLYLQATKHFGNDLNVILSMSHENLDVLNKDAVGITMADGATPKKFETNIGSNVYSAIVEKRLVNGANDLFLGANIKYQKFNVNKYKYDDVTTPKIWGPTELNIYMAYLENLYNINENNLIAFSAKLDHYKNDFSKSSTENILRLGYVSIINNSLTLKLFAMKSYVHPTFRQTTFSPNTNINPDLDSIKNRTLTAEIIYKMDNTTFTINGGESTAKDSIIYNPVLKQYVNKSGTTTFHRGFFRVDHKFDVNNKITLEYFKMFQDVYTSSGEGGLIQLFNKIGKLDIYNELVYRSDYKSSDGINMPAGYDYSLGVIYPINKQLELKLKGENLLDQAHEVPINGVDVPVMERRGLLTMEYTF</sequence>
<evidence type="ECO:0000256" key="7">
    <source>
        <dbReference type="ARBA" id="ARBA00023237"/>
    </source>
</evidence>
<dbReference type="eggNOG" id="COG4771">
    <property type="taxonomic scope" value="Bacteria"/>
</dbReference>
<dbReference type="PANTHER" id="PTHR30069:SF29">
    <property type="entry name" value="HEMOGLOBIN AND HEMOGLOBIN-HAPTOGLOBIN-BINDING PROTEIN 1-RELATED"/>
    <property type="match status" value="1"/>
</dbReference>
<dbReference type="RefSeq" id="WP_008340156.1">
    <property type="nucleotide sequence ID" value="NZ_AFRZ01000001.1"/>
</dbReference>
<dbReference type="Pfam" id="PF07715">
    <property type="entry name" value="Plug"/>
    <property type="match status" value="1"/>
</dbReference>
<dbReference type="GO" id="GO:0009279">
    <property type="term" value="C:cell outer membrane"/>
    <property type="evidence" value="ECO:0007669"/>
    <property type="project" value="UniProtKB-SubCell"/>
</dbReference>
<dbReference type="PATRIC" id="fig|929558.5.peg.702"/>
<keyword evidence="7" id="KW-0998">Cell outer membrane</keyword>
<keyword evidence="10" id="KW-1185">Reference proteome</keyword>
<keyword evidence="2" id="KW-0813">Transport</keyword>
<evidence type="ECO:0000256" key="3">
    <source>
        <dbReference type="ARBA" id="ARBA00022452"/>
    </source>
</evidence>
<evidence type="ECO:0000256" key="2">
    <source>
        <dbReference type="ARBA" id="ARBA00022448"/>
    </source>
</evidence>
<accession>H1FWB2</accession>
<dbReference type="Gene3D" id="2.40.170.20">
    <property type="entry name" value="TonB-dependent receptor, beta-barrel domain"/>
    <property type="match status" value="1"/>
</dbReference>
<dbReference type="InterPro" id="IPR012910">
    <property type="entry name" value="Plug_dom"/>
</dbReference>
<dbReference type="AlphaFoldDB" id="B6BNZ1"/>
<feature type="domain" description="TonB-dependent receptor plug" evidence="8">
    <location>
        <begin position="39"/>
        <end position="146"/>
    </location>
</feature>
<dbReference type="InterPro" id="IPR036942">
    <property type="entry name" value="Beta-barrel_TonB_sf"/>
</dbReference>
<evidence type="ECO:0000256" key="5">
    <source>
        <dbReference type="ARBA" id="ARBA00022729"/>
    </source>
</evidence>
<evidence type="ECO:0000313" key="9">
    <source>
        <dbReference type="EMBL" id="EHP29230.1"/>
    </source>
</evidence>
<dbReference type="STRING" id="929558.SMGD1_0703"/>
<keyword evidence="5" id="KW-0732">Signal</keyword>
<proteinExistence type="predicted"/>
<keyword evidence="4" id="KW-0812">Transmembrane</keyword>
<organism evidence="9 10">
    <name type="scientific">Sulfurimonas gotlandica (strain DSM 19862 / JCM 16533 / GD1)</name>
    <dbReference type="NCBI Taxonomy" id="929558"/>
    <lineage>
        <taxon>Bacteria</taxon>
        <taxon>Pseudomonadati</taxon>
        <taxon>Campylobacterota</taxon>
        <taxon>Epsilonproteobacteria</taxon>
        <taxon>Campylobacterales</taxon>
        <taxon>Sulfurimonadaceae</taxon>
        <taxon>Sulfurimonas</taxon>
    </lineage>
</organism>
<dbReference type="Proteomes" id="UP000006431">
    <property type="component" value="Unassembled WGS sequence"/>
</dbReference>
<dbReference type="InterPro" id="IPR039426">
    <property type="entry name" value="TonB-dep_rcpt-like"/>
</dbReference>
<name>B6BNZ1_SULGG</name>
<accession>B6BNZ1</accession>
<evidence type="ECO:0000256" key="1">
    <source>
        <dbReference type="ARBA" id="ARBA00004571"/>
    </source>
</evidence>
<dbReference type="HOGENOM" id="CLU_029527_0_0_7"/>
<comment type="subcellular location">
    <subcellularLocation>
        <location evidence="1">Cell outer membrane</location>
        <topology evidence="1">Multi-pass membrane protein</topology>
    </subcellularLocation>
</comment>
<dbReference type="OrthoDB" id="5337294at2"/>
<protein>
    <submittedName>
        <fullName evidence="9">TonB-dependent receptor</fullName>
    </submittedName>
</protein>
<evidence type="ECO:0000259" key="8">
    <source>
        <dbReference type="Pfam" id="PF07715"/>
    </source>
</evidence>
<evidence type="ECO:0000256" key="6">
    <source>
        <dbReference type="ARBA" id="ARBA00023136"/>
    </source>
</evidence>
<keyword evidence="6" id="KW-0472">Membrane</keyword>
<evidence type="ECO:0000313" key="10">
    <source>
        <dbReference type="Proteomes" id="UP000006431"/>
    </source>
</evidence>
<keyword evidence="3" id="KW-1134">Transmembrane beta strand</keyword>
<dbReference type="GO" id="GO:0044718">
    <property type="term" value="P:siderophore transmembrane transport"/>
    <property type="evidence" value="ECO:0007669"/>
    <property type="project" value="TreeGrafter"/>
</dbReference>
<dbReference type="EMBL" id="AFRZ01000001">
    <property type="protein sequence ID" value="EHP29230.1"/>
    <property type="molecule type" value="Genomic_DNA"/>
</dbReference>
<dbReference type="SUPFAM" id="SSF56935">
    <property type="entry name" value="Porins"/>
    <property type="match status" value="1"/>
</dbReference>
<dbReference type="GO" id="GO:0015344">
    <property type="term" value="F:siderophore uptake transmembrane transporter activity"/>
    <property type="evidence" value="ECO:0007669"/>
    <property type="project" value="TreeGrafter"/>
</dbReference>
<dbReference type="PANTHER" id="PTHR30069">
    <property type="entry name" value="TONB-DEPENDENT OUTER MEMBRANE RECEPTOR"/>
    <property type="match status" value="1"/>
</dbReference>
<evidence type="ECO:0000256" key="4">
    <source>
        <dbReference type="ARBA" id="ARBA00022692"/>
    </source>
</evidence>